<sequence>MFSCHSDNLFAFMAAMYCVVSVHAIVCNNKHIIVSKPLTTLSGDVITMQRFNCSNTFSGLRQPASAINSRRTMEFNTKRAASECTAPGIPCLCGVPCTFGLGLCVPASADLGENDCMSVANSLISMKGTFVIPAGEGVGFLKGDCIYVVSGDDTEDVEYCFDDAGDVAQDIFDVCGSDQVGACLGVLGGLSFGVVQDRI</sequence>
<dbReference type="OrthoDB" id="2990149at2759"/>
<name>A0A067SW04_GALM3</name>
<protein>
    <submittedName>
        <fullName evidence="2">Uncharacterized protein</fullName>
    </submittedName>
</protein>
<proteinExistence type="predicted"/>
<organism evidence="2 3">
    <name type="scientific">Galerina marginata (strain CBS 339.88)</name>
    <dbReference type="NCBI Taxonomy" id="685588"/>
    <lineage>
        <taxon>Eukaryota</taxon>
        <taxon>Fungi</taxon>
        <taxon>Dikarya</taxon>
        <taxon>Basidiomycota</taxon>
        <taxon>Agaricomycotina</taxon>
        <taxon>Agaricomycetes</taxon>
        <taxon>Agaricomycetidae</taxon>
        <taxon>Agaricales</taxon>
        <taxon>Agaricineae</taxon>
        <taxon>Strophariaceae</taxon>
        <taxon>Galerina</taxon>
    </lineage>
</organism>
<dbReference type="EMBL" id="KL142391">
    <property type="protein sequence ID" value="KDR71874.1"/>
    <property type="molecule type" value="Genomic_DNA"/>
</dbReference>
<dbReference type="AlphaFoldDB" id="A0A067SW04"/>
<reference evidence="3" key="1">
    <citation type="journal article" date="2014" name="Proc. Natl. Acad. Sci. U.S.A.">
        <title>Extensive sampling of basidiomycete genomes demonstrates inadequacy of the white-rot/brown-rot paradigm for wood decay fungi.</title>
        <authorList>
            <person name="Riley R."/>
            <person name="Salamov A.A."/>
            <person name="Brown D.W."/>
            <person name="Nagy L.G."/>
            <person name="Floudas D."/>
            <person name="Held B.W."/>
            <person name="Levasseur A."/>
            <person name="Lombard V."/>
            <person name="Morin E."/>
            <person name="Otillar R."/>
            <person name="Lindquist E.A."/>
            <person name="Sun H."/>
            <person name="LaButti K.M."/>
            <person name="Schmutz J."/>
            <person name="Jabbour D."/>
            <person name="Luo H."/>
            <person name="Baker S.E."/>
            <person name="Pisabarro A.G."/>
            <person name="Walton J.D."/>
            <person name="Blanchette R.A."/>
            <person name="Henrissat B."/>
            <person name="Martin F."/>
            <person name="Cullen D."/>
            <person name="Hibbett D.S."/>
            <person name="Grigoriev I.V."/>
        </authorList>
    </citation>
    <scope>NUCLEOTIDE SEQUENCE [LARGE SCALE GENOMIC DNA]</scope>
    <source>
        <strain evidence="3">CBS 339.88</strain>
    </source>
</reference>
<feature type="chain" id="PRO_5001646206" evidence="1">
    <location>
        <begin position="25"/>
        <end position="199"/>
    </location>
</feature>
<gene>
    <name evidence="2" type="ORF">GALMADRAFT_783507</name>
</gene>
<keyword evidence="1" id="KW-0732">Signal</keyword>
<dbReference type="HOGENOM" id="CLU_1408875_0_0_1"/>
<keyword evidence="3" id="KW-1185">Reference proteome</keyword>
<feature type="signal peptide" evidence="1">
    <location>
        <begin position="1"/>
        <end position="24"/>
    </location>
</feature>
<dbReference type="Proteomes" id="UP000027222">
    <property type="component" value="Unassembled WGS sequence"/>
</dbReference>
<evidence type="ECO:0000313" key="2">
    <source>
        <dbReference type="EMBL" id="KDR71874.1"/>
    </source>
</evidence>
<evidence type="ECO:0000256" key="1">
    <source>
        <dbReference type="SAM" id="SignalP"/>
    </source>
</evidence>
<evidence type="ECO:0000313" key="3">
    <source>
        <dbReference type="Proteomes" id="UP000027222"/>
    </source>
</evidence>
<accession>A0A067SW04</accession>